<dbReference type="OrthoDB" id="9801795at2"/>
<dbReference type="Pfam" id="PF13336">
    <property type="entry name" value="AcetylCoA_hyd_C"/>
    <property type="match status" value="1"/>
</dbReference>
<dbReference type="GO" id="GO:0008775">
    <property type="term" value="F:acetate CoA-transferase activity"/>
    <property type="evidence" value="ECO:0007669"/>
    <property type="project" value="InterPro"/>
</dbReference>
<evidence type="ECO:0000313" key="3">
    <source>
        <dbReference type="Proteomes" id="UP000245711"/>
    </source>
</evidence>
<accession>A0A2S2C6U2</accession>
<evidence type="ECO:0000313" key="2">
    <source>
        <dbReference type="EMBL" id="AWK76508.1"/>
    </source>
</evidence>
<dbReference type="InterPro" id="IPR046433">
    <property type="entry name" value="ActCoA_hydro"/>
</dbReference>
<dbReference type="InterPro" id="IPR038460">
    <property type="entry name" value="AcetylCoA_hyd_C_sf"/>
</dbReference>
<dbReference type="EMBL" id="CP021355">
    <property type="protein sequence ID" value="AWK76508.1"/>
    <property type="molecule type" value="Genomic_DNA"/>
</dbReference>
<dbReference type="Proteomes" id="UP000245711">
    <property type="component" value="Plasmid pRB98"/>
</dbReference>
<dbReference type="Gene3D" id="3.40.1080.10">
    <property type="entry name" value="Glutaconate Coenzyme A-transferase"/>
    <property type="match status" value="1"/>
</dbReference>
<dbReference type="Gene3D" id="3.30.750.70">
    <property type="entry name" value="4-hydroxybutyrate coenzyme like domains"/>
    <property type="match status" value="1"/>
</dbReference>
<reference evidence="2 3" key="1">
    <citation type="submission" date="2017-05" db="EMBL/GenBank/DDBJ databases">
        <title>Isolation of Rhodococcus sp. S2-17 biodegrading of BP-3.</title>
        <authorList>
            <person name="Lee Y."/>
            <person name="Kim K.H."/>
            <person name="Chun B.H."/>
            <person name="Jung H.S."/>
            <person name="Jeon C.O."/>
        </authorList>
    </citation>
    <scope>NUCLEOTIDE SEQUENCE [LARGE SCALE GENOMIC DNA]</scope>
    <source>
        <strain evidence="2 3">S2-17</strain>
        <plasmid evidence="3">prb98</plasmid>
    </source>
</reference>
<dbReference type="AlphaFoldDB" id="A0A2S2C6U2"/>
<dbReference type="Gene3D" id="3.40.1080.20">
    <property type="entry name" value="Acetyl-CoA hydrolase/transferase C-terminal domain"/>
    <property type="match status" value="1"/>
</dbReference>
<dbReference type="SUPFAM" id="SSF100950">
    <property type="entry name" value="NagB/RpiA/CoA transferase-like"/>
    <property type="match status" value="2"/>
</dbReference>
<dbReference type="InterPro" id="IPR026888">
    <property type="entry name" value="AcetylCoA_hyd_C"/>
</dbReference>
<dbReference type="PANTHER" id="PTHR21432:SF20">
    <property type="entry name" value="ACETYL-COA HYDROLASE"/>
    <property type="match status" value="1"/>
</dbReference>
<proteinExistence type="predicted"/>
<sequence length="419" mass="43945">MSNPRILDPSRALALVGDGARIVAAPGCGAPTTMLHALGKEAPGRGWTLSSGLLLGDYPFIDAVTNRDLRYRTWHVMAPIRALVAGGVVEYVPLRASQVGSYLGRRGVDVAVVRVSPPDGHGYCSVGPSAGYSLDALRMASLRIGEVDPALPRTFGNTTVHRSVFDAFVDTADPTPRYESAKPNETSNKIASHVLSLLPAHPTLQIGIGSIPETVVSSLGDADLESVRFAGMATDEMVDLFERGVIPAAGDEPAIMSPELMGTERIMQFADCNPALSVYPSSIAHDAAVLGGIRRFVSVNTAIEVDMTGQVNSEMVRGRQVSGIGGSLDFVDAASRSAGGLRVIALPSTTSDGAHSRIVPSIGPGGTVTIPRSMVDAIVTEYGVARLDGLSARERAEALIAIAHPNHRDSLVDQVGAQR</sequence>
<dbReference type="PANTHER" id="PTHR21432">
    <property type="entry name" value="ACETYL-COA HYDROLASE-RELATED"/>
    <property type="match status" value="1"/>
</dbReference>
<dbReference type="InterPro" id="IPR037171">
    <property type="entry name" value="NagB/RpiA_transferase-like"/>
</dbReference>
<keyword evidence="3" id="KW-1185">Reference proteome</keyword>
<name>A0A2S2C6U2_9NOCA</name>
<organism evidence="2 3">
    <name type="scientific">Rhodococcus oxybenzonivorans</name>
    <dbReference type="NCBI Taxonomy" id="1990687"/>
    <lineage>
        <taxon>Bacteria</taxon>
        <taxon>Bacillati</taxon>
        <taxon>Actinomycetota</taxon>
        <taxon>Actinomycetes</taxon>
        <taxon>Mycobacteriales</taxon>
        <taxon>Nocardiaceae</taxon>
        <taxon>Rhodococcus</taxon>
    </lineage>
</organism>
<dbReference type="KEGG" id="roz:CBI38_34555"/>
<dbReference type="GO" id="GO:0006083">
    <property type="term" value="P:acetate metabolic process"/>
    <property type="evidence" value="ECO:0007669"/>
    <property type="project" value="InterPro"/>
</dbReference>
<keyword evidence="2" id="KW-0614">Plasmid</keyword>
<feature type="domain" description="Acetyl-CoA hydrolase/transferase C-terminal" evidence="1">
    <location>
        <begin position="262"/>
        <end position="414"/>
    </location>
</feature>
<protein>
    <recommendedName>
        <fullName evidence="1">Acetyl-CoA hydrolase/transferase C-terminal domain-containing protein</fullName>
    </recommendedName>
</protein>
<gene>
    <name evidence="2" type="ORF">CBI38_34555</name>
</gene>
<geneLocation type="plasmid" evidence="3">
    <name>prb98</name>
</geneLocation>
<evidence type="ECO:0000259" key="1">
    <source>
        <dbReference type="Pfam" id="PF13336"/>
    </source>
</evidence>